<dbReference type="RefSeq" id="WP_186434083.1">
    <property type="nucleotide sequence ID" value="NZ_ML675580.1"/>
</dbReference>
<comment type="caution">
    <text evidence="2">The sequence shown here is derived from an EMBL/GenBank/DDBJ whole genome shotgun (WGS) entry which is preliminary data.</text>
</comment>
<accession>A0A557SX60</accession>
<organism evidence="2 3">
    <name type="scientific">Candidatus Nitrosocosmicus arcticus</name>
    <dbReference type="NCBI Taxonomy" id="2035267"/>
    <lineage>
        <taxon>Archaea</taxon>
        <taxon>Nitrososphaerota</taxon>
        <taxon>Nitrososphaeria</taxon>
        <taxon>Nitrososphaerales</taxon>
        <taxon>Nitrososphaeraceae</taxon>
        <taxon>Candidatus Nitrosocosmicus</taxon>
    </lineage>
</organism>
<dbReference type="SUPFAM" id="SSF48613">
    <property type="entry name" value="Heme oxygenase-like"/>
    <property type="match status" value="1"/>
</dbReference>
<sequence length="232" mass="27087">MFIIGKMPEIECMTLLMDQINAEIEKSSLLKHKFYQMWQEGKLTLENLAGYSKEYFQLVKHVPNLVENTLINNKSEQYDNLIKTNLSEERDHIEPWIRFASSLNVSAEELNEYSGETMTRKAINDLLDISKSSFEEGVACLYAFEKELPKISETKSKGLRQFYNKVDDDSHRYFNIHKEVDIYHAKVWENIINDCSEDKHQKILNAVKISLVSQNKLLDSVHSKYVEKNIEA</sequence>
<protein>
    <submittedName>
        <fullName evidence="2">Putative coenzyme PQQ synthesis protein c</fullName>
    </submittedName>
</protein>
<keyword evidence="3" id="KW-1185">Reference proteome</keyword>
<dbReference type="InterPro" id="IPR039068">
    <property type="entry name" value="PqqC-like"/>
</dbReference>
<dbReference type="Proteomes" id="UP000315289">
    <property type="component" value="Unassembled WGS sequence"/>
</dbReference>
<dbReference type="Pfam" id="PF14518">
    <property type="entry name" value="Haem_oxygenas_2"/>
    <property type="match status" value="1"/>
</dbReference>
<name>A0A557SX60_9ARCH</name>
<dbReference type="EMBL" id="VOAH01000004">
    <property type="protein sequence ID" value="TVP41183.1"/>
    <property type="molecule type" value="Genomic_DNA"/>
</dbReference>
<gene>
    <name evidence="2" type="ORF">NARC_40146</name>
</gene>
<proteinExistence type="predicted"/>
<dbReference type="GO" id="GO:0016491">
    <property type="term" value="F:oxidoreductase activity"/>
    <property type="evidence" value="ECO:0007669"/>
    <property type="project" value="UniProtKB-KW"/>
</dbReference>
<evidence type="ECO:0000256" key="1">
    <source>
        <dbReference type="ARBA" id="ARBA00023002"/>
    </source>
</evidence>
<dbReference type="InterPro" id="IPR016084">
    <property type="entry name" value="Haem_Oase-like_multi-hlx"/>
</dbReference>
<keyword evidence="1" id="KW-0560">Oxidoreductase</keyword>
<dbReference type="AlphaFoldDB" id="A0A557SX60"/>
<reference evidence="2 3" key="1">
    <citation type="journal article" date="2019" name="Front. Microbiol.">
        <title>Ammonia Oxidation by the Arctic Terrestrial Thaumarchaeote Candidatus Nitrosocosmicus arcticus Is Stimulated by Increasing Temperatures.</title>
        <authorList>
            <person name="Alves R.J.E."/>
            <person name="Kerou M."/>
            <person name="Zappe A."/>
            <person name="Bittner R."/>
            <person name="Abby S.S."/>
            <person name="Schmidt H.A."/>
            <person name="Pfeifer K."/>
            <person name="Schleper C."/>
        </authorList>
    </citation>
    <scope>NUCLEOTIDE SEQUENCE [LARGE SCALE GENOMIC DNA]</scope>
    <source>
        <strain evidence="2 3">Kfb</strain>
    </source>
</reference>
<dbReference type="OrthoDB" id="9931at2157"/>
<dbReference type="PANTHER" id="PTHR40279:SF3">
    <property type="entry name" value="4-AMINOBENZOATE SYNTHASE"/>
    <property type="match status" value="1"/>
</dbReference>
<dbReference type="PANTHER" id="PTHR40279">
    <property type="entry name" value="PQQC-LIKE PROTEIN"/>
    <property type="match status" value="1"/>
</dbReference>
<dbReference type="Gene3D" id="1.20.910.10">
    <property type="entry name" value="Heme oxygenase-like"/>
    <property type="match status" value="1"/>
</dbReference>
<dbReference type="SMART" id="SM01236">
    <property type="entry name" value="Haem_oxygenase_2"/>
    <property type="match status" value="1"/>
</dbReference>
<evidence type="ECO:0000313" key="3">
    <source>
        <dbReference type="Proteomes" id="UP000315289"/>
    </source>
</evidence>
<evidence type="ECO:0000313" key="2">
    <source>
        <dbReference type="EMBL" id="TVP41183.1"/>
    </source>
</evidence>